<evidence type="ECO:0000256" key="7">
    <source>
        <dbReference type="SAM" id="SignalP"/>
    </source>
</evidence>
<evidence type="ECO:0000256" key="4">
    <source>
        <dbReference type="ARBA" id="ARBA00022984"/>
    </source>
</evidence>
<evidence type="ECO:0000256" key="3">
    <source>
        <dbReference type="ARBA" id="ARBA00022960"/>
    </source>
</evidence>
<keyword evidence="10" id="KW-1185">Reference proteome</keyword>
<organism evidence="9 10">
    <name type="scientific">Actinocorallia longicatena</name>
    <dbReference type="NCBI Taxonomy" id="111803"/>
    <lineage>
        <taxon>Bacteria</taxon>
        <taxon>Bacillati</taxon>
        <taxon>Actinomycetota</taxon>
        <taxon>Actinomycetes</taxon>
        <taxon>Streptosporangiales</taxon>
        <taxon>Thermomonosporaceae</taxon>
        <taxon>Actinocorallia</taxon>
    </lineage>
</organism>
<dbReference type="SUPFAM" id="SSF141523">
    <property type="entry name" value="L,D-transpeptidase catalytic domain-like"/>
    <property type="match status" value="1"/>
</dbReference>
<accession>A0ABP6QIV6</accession>
<evidence type="ECO:0000313" key="9">
    <source>
        <dbReference type="EMBL" id="GAA3220652.1"/>
    </source>
</evidence>
<dbReference type="PANTHER" id="PTHR30582:SF2">
    <property type="entry name" value="L,D-TRANSPEPTIDASE YCIB-RELATED"/>
    <property type="match status" value="1"/>
</dbReference>
<name>A0ABP6QIV6_9ACTN</name>
<sequence length="148" mass="16216">MLAGSLVTLALSAGLMAVGASAEAGARPRVRVVIDLGSQRMKVIKRGRVVLRTRVSTGSGRYYCVQGRCGRAVTPLGRFHVVRKLRGWREAPLGLMYKPIYFHRGYAIHGSLTVPRKPRSHGCVRVPMEVGEKLGSLLRVGDVVIVRR</sequence>
<dbReference type="Pfam" id="PF03734">
    <property type="entry name" value="YkuD"/>
    <property type="match status" value="1"/>
</dbReference>
<feature type="domain" description="L,D-TPase catalytic" evidence="8">
    <location>
        <begin position="30"/>
        <end position="147"/>
    </location>
</feature>
<keyword evidence="7" id="KW-0732">Signal</keyword>
<evidence type="ECO:0000259" key="8">
    <source>
        <dbReference type="PROSITE" id="PS52029"/>
    </source>
</evidence>
<dbReference type="PANTHER" id="PTHR30582">
    <property type="entry name" value="L,D-TRANSPEPTIDASE"/>
    <property type="match status" value="1"/>
</dbReference>
<dbReference type="Gene3D" id="2.40.440.10">
    <property type="entry name" value="L,D-transpeptidase catalytic domain-like"/>
    <property type="match status" value="1"/>
</dbReference>
<dbReference type="CDD" id="cd16913">
    <property type="entry name" value="YkuD_like"/>
    <property type="match status" value="1"/>
</dbReference>
<keyword evidence="5 6" id="KW-0961">Cell wall biogenesis/degradation</keyword>
<feature type="signal peptide" evidence="7">
    <location>
        <begin position="1"/>
        <end position="26"/>
    </location>
</feature>
<evidence type="ECO:0000256" key="1">
    <source>
        <dbReference type="ARBA" id="ARBA00004752"/>
    </source>
</evidence>
<gene>
    <name evidence="9" type="ORF">GCM10010468_45360</name>
</gene>
<dbReference type="InterPro" id="IPR038063">
    <property type="entry name" value="Transpep_catalytic_dom"/>
</dbReference>
<keyword evidence="4 6" id="KW-0573">Peptidoglycan synthesis</keyword>
<dbReference type="EMBL" id="BAAAUV010000011">
    <property type="protein sequence ID" value="GAA3220652.1"/>
    <property type="molecule type" value="Genomic_DNA"/>
</dbReference>
<comment type="caution">
    <text evidence="9">The sequence shown here is derived from an EMBL/GenBank/DDBJ whole genome shotgun (WGS) entry which is preliminary data.</text>
</comment>
<dbReference type="Proteomes" id="UP001501237">
    <property type="component" value="Unassembled WGS sequence"/>
</dbReference>
<keyword evidence="2" id="KW-0808">Transferase</keyword>
<dbReference type="InterPro" id="IPR005490">
    <property type="entry name" value="LD_TPept_cat_dom"/>
</dbReference>
<comment type="pathway">
    <text evidence="1 6">Cell wall biogenesis; peptidoglycan biosynthesis.</text>
</comment>
<feature type="active site" description="Proton donor/acceptor" evidence="6">
    <location>
        <position position="109"/>
    </location>
</feature>
<keyword evidence="3 6" id="KW-0133">Cell shape</keyword>
<evidence type="ECO:0000256" key="5">
    <source>
        <dbReference type="ARBA" id="ARBA00023316"/>
    </source>
</evidence>
<dbReference type="InterPro" id="IPR050979">
    <property type="entry name" value="LD-transpeptidase"/>
</dbReference>
<feature type="chain" id="PRO_5045431525" description="L,D-TPase catalytic domain-containing protein" evidence="7">
    <location>
        <begin position="27"/>
        <end position="148"/>
    </location>
</feature>
<evidence type="ECO:0000256" key="2">
    <source>
        <dbReference type="ARBA" id="ARBA00022679"/>
    </source>
</evidence>
<dbReference type="PROSITE" id="PS52029">
    <property type="entry name" value="LD_TPASE"/>
    <property type="match status" value="1"/>
</dbReference>
<reference evidence="10" key="1">
    <citation type="journal article" date="2019" name="Int. J. Syst. Evol. Microbiol.">
        <title>The Global Catalogue of Microorganisms (GCM) 10K type strain sequencing project: providing services to taxonomists for standard genome sequencing and annotation.</title>
        <authorList>
            <consortium name="The Broad Institute Genomics Platform"/>
            <consortium name="The Broad Institute Genome Sequencing Center for Infectious Disease"/>
            <person name="Wu L."/>
            <person name="Ma J."/>
        </authorList>
    </citation>
    <scope>NUCLEOTIDE SEQUENCE [LARGE SCALE GENOMIC DNA]</scope>
    <source>
        <strain evidence="10">JCM 9377</strain>
    </source>
</reference>
<evidence type="ECO:0000313" key="10">
    <source>
        <dbReference type="Proteomes" id="UP001501237"/>
    </source>
</evidence>
<evidence type="ECO:0000256" key="6">
    <source>
        <dbReference type="PROSITE-ProRule" id="PRU01373"/>
    </source>
</evidence>
<feature type="active site" description="Nucleophile" evidence="6">
    <location>
        <position position="123"/>
    </location>
</feature>
<protein>
    <recommendedName>
        <fullName evidence="8">L,D-TPase catalytic domain-containing protein</fullName>
    </recommendedName>
</protein>
<proteinExistence type="predicted"/>